<protein>
    <submittedName>
        <fullName evidence="1">Uncharacterized protein</fullName>
    </submittedName>
</protein>
<comment type="caution">
    <text evidence="1">The sequence shown here is derived from an EMBL/GenBank/DDBJ whole genome shotgun (WGS) entry which is preliminary data.</text>
</comment>
<gene>
    <name evidence="1" type="ORF">DI536_09430</name>
</gene>
<dbReference type="EMBL" id="QFQP01000006">
    <property type="protein sequence ID" value="PZR14989.1"/>
    <property type="molecule type" value="Genomic_DNA"/>
</dbReference>
<evidence type="ECO:0000313" key="1">
    <source>
        <dbReference type="EMBL" id="PZR14989.1"/>
    </source>
</evidence>
<accession>A0A2W5THA8</accession>
<evidence type="ECO:0000313" key="2">
    <source>
        <dbReference type="Proteomes" id="UP000249061"/>
    </source>
</evidence>
<proteinExistence type="predicted"/>
<name>A0A2W5THA8_9BACT</name>
<dbReference type="Proteomes" id="UP000249061">
    <property type="component" value="Unassembled WGS sequence"/>
</dbReference>
<organism evidence="1 2">
    <name type="scientific">Archangium gephyra</name>
    <dbReference type="NCBI Taxonomy" id="48"/>
    <lineage>
        <taxon>Bacteria</taxon>
        <taxon>Pseudomonadati</taxon>
        <taxon>Myxococcota</taxon>
        <taxon>Myxococcia</taxon>
        <taxon>Myxococcales</taxon>
        <taxon>Cystobacterineae</taxon>
        <taxon>Archangiaceae</taxon>
        <taxon>Archangium</taxon>
    </lineage>
</organism>
<reference evidence="1 2" key="1">
    <citation type="submission" date="2017-08" db="EMBL/GenBank/DDBJ databases">
        <title>Infants hospitalized years apart are colonized by the same room-sourced microbial strains.</title>
        <authorList>
            <person name="Brooks B."/>
            <person name="Olm M.R."/>
            <person name="Firek B.A."/>
            <person name="Baker R."/>
            <person name="Thomas B.C."/>
            <person name="Morowitz M.J."/>
            <person name="Banfield J.F."/>
        </authorList>
    </citation>
    <scope>NUCLEOTIDE SEQUENCE [LARGE SCALE GENOMIC DNA]</scope>
    <source>
        <strain evidence="1">S2_003_000_R2_14</strain>
    </source>
</reference>
<sequence length="438" mass="45618">MGIDDERGNAIGLYFLDTTLNVRCTVKKSIDGSLRCLPAGTELLMPPVSTGSEGGFYGDGSCTQQLLAVPAACTTATWFVQSTSLGYDVYRRTGAQPPAIFTRRRMPNGTLSCSPASTTPDSSYVPYVNEPPSGFVAFTRTSFGTDTYLRAQINEGADGSAVVGGVWDGPTNQPARLVNGNTPNTAHLIPFVHSTSTSGLVTTGCGSGQVAFVGSTETPMPAYVEVNSFGGGGTANTSYRTVLGMQNTYCSPGSTTPATTGPGQSVYVLGTPLTANQFPLINLRGDSRTDGQRFVHATTANGTPVTPWPLSPHVIVDGVPGGEFYFNGASLHQVPATLQWEPVQLFSDANCTQALVHASQTASVLLDIPAHQTAACDSFGLPSFVRGAYAVTGSGGINRTVYGFNAGVCAALGMEPTRFVTMASPLSTVLPLIRISGP</sequence>
<dbReference type="AlphaFoldDB" id="A0A2W5THA8"/>